<dbReference type="InterPro" id="IPR017871">
    <property type="entry name" value="ABC_transporter-like_CS"/>
</dbReference>
<dbReference type="InterPro" id="IPR027417">
    <property type="entry name" value="P-loop_NTPase"/>
</dbReference>
<dbReference type="Pfam" id="PF00005">
    <property type="entry name" value="ABC_tran"/>
    <property type="match status" value="1"/>
</dbReference>
<dbReference type="VEuPathDB" id="FungiDB:ACLA_012370"/>
<dbReference type="PROSITE" id="PS50929">
    <property type="entry name" value="ABC_TM1F"/>
    <property type="match status" value="1"/>
</dbReference>
<dbReference type="Proteomes" id="UP000006701">
    <property type="component" value="Unassembled WGS sequence"/>
</dbReference>
<keyword evidence="8 11" id="KW-1133">Transmembrane helix</keyword>
<feature type="transmembrane region" description="Helical" evidence="11">
    <location>
        <begin position="289"/>
        <end position="310"/>
    </location>
</feature>
<dbReference type="eggNOG" id="KOG0054">
    <property type="taxonomic scope" value="Eukaryota"/>
</dbReference>
<dbReference type="Pfam" id="PF00664">
    <property type="entry name" value="ABC_membrane"/>
    <property type="match status" value="1"/>
</dbReference>
<comment type="similarity">
    <text evidence="2">Belongs to the ABC transporter superfamily. ABCC family. Conjugate transporter (TC 3.A.1.208) subfamily.</text>
</comment>
<keyword evidence="9 11" id="KW-0472">Membrane</keyword>
<feature type="transmembrane region" description="Helical" evidence="11">
    <location>
        <begin position="409"/>
        <end position="428"/>
    </location>
</feature>
<evidence type="ECO:0000256" key="11">
    <source>
        <dbReference type="SAM" id="Phobius"/>
    </source>
</evidence>
<dbReference type="STRING" id="344612.A1CAP1"/>
<evidence type="ECO:0000313" key="14">
    <source>
        <dbReference type="EMBL" id="EAW12809.1"/>
    </source>
</evidence>
<organism evidence="14 15">
    <name type="scientific">Aspergillus clavatus (strain ATCC 1007 / CBS 513.65 / DSM 816 / NCTC 3887 / NRRL 1 / QM 1276 / 107)</name>
    <dbReference type="NCBI Taxonomy" id="344612"/>
    <lineage>
        <taxon>Eukaryota</taxon>
        <taxon>Fungi</taxon>
        <taxon>Dikarya</taxon>
        <taxon>Ascomycota</taxon>
        <taxon>Pezizomycotina</taxon>
        <taxon>Eurotiomycetes</taxon>
        <taxon>Eurotiomycetidae</taxon>
        <taxon>Eurotiales</taxon>
        <taxon>Aspergillaceae</taxon>
        <taxon>Aspergillus</taxon>
        <taxon>Aspergillus subgen. Fumigati</taxon>
    </lineage>
</organism>
<dbReference type="KEGG" id="act:ACLA_012370"/>
<gene>
    <name evidence="14" type="ORF">ACLA_012370</name>
</gene>
<dbReference type="SUPFAM" id="SSF90123">
    <property type="entry name" value="ABC transporter transmembrane region"/>
    <property type="match status" value="1"/>
</dbReference>
<dbReference type="EMBL" id="DS027049">
    <property type="protein sequence ID" value="EAW12809.1"/>
    <property type="molecule type" value="Genomic_DNA"/>
</dbReference>
<evidence type="ECO:0000256" key="6">
    <source>
        <dbReference type="ARBA" id="ARBA00022741"/>
    </source>
</evidence>
<evidence type="ECO:0000256" key="2">
    <source>
        <dbReference type="ARBA" id="ARBA00009726"/>
    </source>
</evidence>
<dbReference type="PANTHER" id="PTHR24223">
    <property type="entry name" value="ATP-BINDING CASSETTE SUB-FAMILY C"/>
    <property type="match status" value="1"/>
</dbReference>
<dbReference type="OrthoDB" id="6500128at2759"/>
<dbReference type="GO" id="GO:0016020">
    <property type="term" value="C:membrane"/>
    <property type="evidence" value="ECO:0007669"/>
    <property type="project" value="UniProtKB-SubCell"/>
</dbReference>
<dbReference type="RefSeq" id="XP_001274235.1">
    <property type="nucleotide sequence ID" value="XM_001274234.1"/>
</dbReference>
<dbReference type="PANTHER" id="PTHR24223:SF456">
    <property type="entry name" value="MULTIDRUG RESISTANCE-ASSOCIATED PROTEIN LETHAL(2)03659"/>
    <property type="match status" value="1"/>
</dbReference>
<dbReference type="AlphaFoldDB" id="A1CAP1"/>
<feature type="transmembrane region" description="Helical" evidence="11">
    <location>
        <begin position="68"/>
        <end position="91"/>
    </location>
</feature>
<feature type="domain" description="ABC transmembrane type-1" evidence="13">
    <location>
        <begin position="252"/>
        <end position="549"/>
    </location>
</feature>
<dbReference type="SMART" id="SM00382">
    <property type="entry name" value="AAA"/>
    <property type="match status" value="1"/>
</dbReference>
<evidence type="ECO:0000256" key="1">
    <source>
        <dbReference type="ARBA" id="ARBA00004141"/>
    </source>
</evidence>
<comment type="subcellular location">
    <subcellularLocation>
        <location evidence="1">Membrane</location>
        <topology evidence="1">Multi-pass membrane protein</topology>
    </subcellularLocation>
</comment>
<sequence length="931" mass="102868">MQTLAALCLIADLSGTTLVLLLTIPAIRTILESVIQRFHGADQYLCEFYVDQDGEADRTSIISAEKKVLRILIIIFVIGGVMTALVRLLVYEKMFALDLWAQFLVWALSHVATINSIGWEAYVKYKTGRLNHAHLYLMCLEMGFAFLSVACDLSLPQRPDVFRNGKVVDRERTASLLSRMTFGWTTMLIRLASRKNDIHTDHLPELDSETRAKNLQESFAQAQAQVISNGGSSKSLWQVLWRSYHRHLLWQFALSLPASLLAFGPHVSLLRILQILEKQSEGGMVTADLWLWVLVMGVSLSLSSWLEAFIGWIASNKIAICVYEQLSAVLFSKSMRSNRPTDRMRKRDNLQSAGQDEVNQGTQVAVNLVAVDVPRIAGIATFLYNFLLVPLKLGVACVLLQQVLGWRSLFAGMAALALLMLLNHVCMAKYTKAGKDLMICRDRKVITLTEALRGIRQIKFSATEDQWGERLSQLRTAELRAQATSFRWNVICFSVWVLAPILLSVASLSVYTINHGGLTPSVAFTAISALTSMEVALSVLPELITNAMDAIISMKRIGEFLDAPEKISTTIASTSICFDNATVAWSGSISGNGSPSETAFVLRNLNAHFPRHGLSLVCGRTGAGKSLLLATILGESEVLDGQVKRPARETSRGMYDISGRTQEWIIESVTAYIAQVPWIEAATIRENVLFGLPFDGQRYRKVLYACALVQDLQILDDGDLTEVGPNGVNLSGGQKARIALARGLYSRAGILIMDDIFSAVDVHTAQHLYEHALTGELATGRTRILATHHMRLCLPRVDYLVNLDSGSMIFAGSVAEIQRSGALDGLLGRTIGVHEELGITTNSASSKCLDQSTPCRETSRIRVANPPLKHRPRRPKQFVEEEGREKGAIAFSVFHRYVQKCGGRLKWVMLALCFTSYTGLVLGKVNSPTPR</sequence>
<dbReference type="InterPro" id="IPR050173">
    <property type="entry name" value="ABC_transporter_C-like"/>
</dbReference>
<evidence type="ECO:0000256" key="4">
    <source>
        <dbReference type="ARBA" id="ARBA00022692"/>
    </source>
</evidence>
<evidence type="ECO:0000313" key="15">
    <source>
        <dbReference type="Proteomes" id="UP000006701"/>
    </source>
</evidence>
<dbReference type="CDD" id="cd03250">
    <property type="entry name" value="ABCC_MRP_domain1"/>
    <property type="match status" value="1"/>
</dbReference>
<proteinExistence type="inferred from homology"/>
<keyword evidence="3" id="KW-0813">Transport</keyword>
<dbReference type="InterPro" id="IPR003439">
    <property type="entry name" value="ABC_transporter-like_ATP-bd"/>
</dbReference>
<dbReference type="Gene3D" id="1.20.1560.10">
    <property type="entry name" value="ABC transporter type 1, transmembrane domain"/>
    <property type="match status" value="1"/>
</dbReference>
<feature type="transmembrane region" description="Helical" evidence="11">
    <location>
        <begin position="6"/>
        <end position="27"/>
    </location>
</feature>
<dbReference type="SUPFAM" id="SSF52540">
    <property type="entry name" value="P-loop containing nucleoside triphosphate hydrolases"/>
    <property type="match status" value="1"/>
</dbReference>
<feature type="transmembrane region" description="Helical" evidence="11">
    <location>
        <begin position="103"/>
        <end position="123"/>
    </location>
</feature>
<protein>
    <submittedName>
        <fullName evidence="14">ATP-dependent bile acid permease</fullName>
    </submittedName>
</protein>
<dbReference type="GeneID" id="4706481"/>
<feature type="domain" description="ABC transporter" evidence="12">
    <location>
        <begin position="576"/>
        <end position="830"/>
    </location>
</feature>
<dbReference type="PROSITE" id="PS50893">
    <property type="entry name" value="ABC_TRANSPORTER_2"/>
    <property type="match status" value="1"/>
</dbReference>
<reference evidence="14 15" key="1">
    <citation type="journal article" date="2008" name="PLoS Genet.">
        <title>Genomic islands in the pathogenic filamentous fungus Aspergillus fumigatus.</title>
        <authorList>
            <person name="Fedorova N.D."/>
            <person name="Khaldi N."/>
            <person name="Joardar V.S."/>
            <person name="Maiti R."/>
            <person name="Amedeo P."/>
            <person name="Anderson M.J."/>
            <person name="Crabtree J."/>
            <person name="Silva J.C."/>
            <person name="Badger J.H."/>
            <person name="Albarraq A."/>
            <person name="Angiuoli S."/>
            <person name="Bussey H."/>
            <person name="Bowyer P."/>
            <person name="Cotty P.J."/>
            <person name="Dyer P.S."/>
            <person name="Egan A."/>
            <person name="Galens K."/>
            <person name="Fraser-Liggett C.M."/>
            <person name="Haas B.J."/>
            <person name="Inman J.M."/>
            <person name="Kent R."/>
            <person name="Lemieux S."/>
            <person name="Malavazi I."/>
            <person name="Orvis J."/>
            <person name="Roemer T."/>
            <person name="Ronning C.M."/>
            <person name="Sundaram J.P."/>
            <person name="Sutton G."/>
            <person name="Turner G."/>
            <person name="Venter J.C."/>
            <person name="White O.R."/>
            <person name="Whitty B.R."/>
            <person name="Youngman P."/>
            <person name="Wolfe K.H."/>
            <person name="Goldman G.H."/>
            <person name="Wortman J.R."/>
            <person name="Jiang B."/>
            <person name="Denning D.W."/>
            <person name="Nierman W.C."/>
        </authorList>
    </citation>
    <scope>NUCLEOTIDE SEQUENCE [LARGE SCALE GENOMIC DNA]</scope>
    <source>
        <strain evidence="15">ATCC 1007 / CBS 513.65 / DSM 816 / NCTC 3887 / NRRL 1</strain>
    </source>
</reference>
<dbReference type="GO" id="GO:0140359">
    <property type="term" value="F:ABC-type transporter activity"/>
    <property type="evidence" value="ECO:0007669"/>
    <property type="project" value="InterPro"/>
</dbReference>
<keyword evidence="15" id="KW-1185">Reference proteome</keyword>
<dbReference type="FunFam" id="3.40.50.300:FF:000825">
    <property type="entry name" value="ABC bile acid transporter"/>
    <property type="match status" value="1"/>
</dbReference>
<keyword evidence="5" id="KW-0677">Repeat</keyword>
<evidence type="ECO:0000256" key="8">
    <source>
        <dbReference type="ARBA" id="ARBA00022989"/>
    </source>
</evidence>
<keyword evidence="7" id="KW-0067">ATP-binding</keyword>
<evidence type="ECO:0000259" key="12">
    <source>
        <dbReference type="PROSITE" id="PS50893"/>
    </source>
</evidence>
<feature type="transmembrane region" description="Helical" evidence="11">
    <location>
        <begin position="248"/>
        <end position="269"/>
    </location>
</feature>
<keyword evidence="10" id="KW-0325">Glycoprotein</keyword>
<dbReference type="InterPro" id="IPR036640">
    <property type="entry name" value="ABC1_TM_sf"/>
</dbReference>
<feature type="transmembrane region" description="Helical" evidence="11">
    <location>
        <begin position="490"/>
        <end position="511"/>
    </location>
</feature>
<dbReference type="GO" id="GO:0016887">
    <property type="term" value="F:ATP hydrolysis activity"/>
    <property type="evidence" value="ECO:0007669"/>
    <property type="project" value="InterPro"/>
</dbReference>
<dbReference type="PROSITE" id="PS00211">
    <property type="entry name" value="ABC_TRANSPORTER_1"/>
    <property type="match status" value="1"/>
</dbReference>
<dbReference type="InterPro" id="IPR003593">
    <property type="entry name" value="AAA+_ATPase"/>
</dbReference>
<evidence type="ECO:0000256" key="9">
    <source>
        <dbReference type="ARBA" id="ARBA00023136"/>
    </source>
</evidence>
<accession>A1CAP1</accession>
<evidence type="ECO:0000256" key="7">
    <source>
        <dbReference type="ARBA" id="ARBA00022840"/>
    </source>
</evidence>
<dbReference type="HOGENOM" id="CLU_000604_27_14_1"/>
<dbReference type="GO" id="GO:0005524">
    <property type="term" value="F:ATP binding"/>
    <property type="evidence" value="ECO:0007669"/>
    <property type="project" value="UniProtKB-KW"/>
</dbReference>
<evidence type="ECO:0000256" key="5">
    <source>
        <dbReference type="ARBA" id="ARBA00022737"/>
    </source>
</evidence>
<feature type="transmembrane region" description="Helical" evidence="11">
    <location>
        <begin position="382"/>
        <end position="403"/>
    </location>
</feature>
<evidence type="ECO:0000259" key="13">
    <source>
        <dbReference type="PROSITE" id="PS50929"/>
    </source>
</evidence>
<dbReference type="Gene3D" id="3.40.50.300">
    <property type="entry name" value="P-loop containing nucleotide triphosphate hydrolases"/>
    <property type="match status" value="1"/>
</dbReference>
<keyword evidence="4 11" id="KW-0812">Transmembrane</keyword>
<keyword evidence="6" id="KW-0547">Nucleotide-binding</keyword>
<name>A1CAP1_ASPCL</name>
<dbReference type="OMA" id="WESHIDA"/>
<evidence type="ECO:0000256" key="3">
    <source>
        <dbReference type="ARBA" id="ARBA00022448"/>
    </source>
</evidence>
<dbReference type="InterPro" id="IPR011527">
    <property type="entry name" value="ABC1_TM_dom"/>
</dbReference>
<evidence type="ECO:0000256" key="10">
    <source>
        <dbReference type="ARBA" id="ARBA00023180"/>
    </source>
</evidence>
<dbReference type="CDD" id="cd18596">
    <property type="entry name" value="ABC_6TM_VMR1_D1_like"/>
    <property type="match status" value="1"/>
</dbReference>